<name>A0A5M9MQH4_9EURO</name>
<feature type="region of interest" description="Disordered" evidence="1">
    <location>
        <begin position="1"/>
        <end position="101"/>
    </location>
</feature>
<dbReference type="GeneID" id="54327965"/>
<sequence length="101" mass="10325">MFVVFGKPITSVNSAGSSDLGDVQSSSDCAEYGSRKGINGVEVYIHSGNRGDKGKNQDTPQETPGPAQPAQAVTETKLPQSAARGSSGDGTSLNAAWDGQP</sequence>
<accession>A0A5M9MQH4</accession>
<gene>
    <name evidence="2" type="ORF">ATNIH1004_005263</name>
</gene>
<reference evidence="2 3" key="1">
    <citation type="submission" date="2019-08" db="EMBL/GenBank/DDBJ databases">
        <title>The genome sequence of a newly discovered highly antifungal drug resistant Aspergillus species, Aspergillus tanneri NIH 1004.</title>
        <authorList>
            <person name="Mounaud S."/>
            <person name="Singh I."/>
            <person name="Joardar V."/>
            <person name="Pakala S."/>
            <person name="Pakala S."/>
            <person name="Venepally P."/>
            <person name="Chung J.K."/>
            <person name="Losada L."/>
            <person name="Nierman W.C."/>
        </authorList>
    </citation>
    <scope>NUCLEOTIDE SEQUENCE [LARGE SCALE GENOMIC DNA]</scope>
    <source>
        <strain evidence="2 3">NIH1004</strain>
    </source>
</reference>
<feature type="compositionally biased region" description="Polar residues" evidence="1">
    <location>
        <begin position="10"/>
        <end position="28"/>
    </location>
</feature>
<dbReference type="RefSeq" id="XP_033428723.1">
    <property type="nucleotide sequence ID" value="XM_033569917.1"/>
</dbReference>
<comment type="caution">
    <text evidence="2">The sequence shown here is derived from an EMBL/GenBank/DDBJ whole genome shotgun (WGS) entry which is preliminary data.</text>
</comment>
<evidence type="ECO:0000313" key="3">
    <source>
        <dbReference type="Proteomes" id="UP000324241"/>
    </source>
</evidence>
<dbReference type="EMBL" id="QUQM01000003">
    <property type="protein sequence ID" value="KAA8649362.1"/>
    <property type="molecule type" value="Genomic_DNA"/>
</dbReference>
<evidence type="ECO:0000313" key="2">
    <source>
        <dbReference type="EMBL" id="KAA8649362.1"/>
    </source>
</evidence>
<proteinExistence type="predicted"/>
<dbReference type="Proteomes" id="UP000324241">
    <property type="component" value="Unassembled WGS sequence"/>
</dbReference>
<evidence type="ECO:0000256" key="1">
    <source>
        <dbReference type="SAM" id="MobiDB-lite"/>
    </source>
</evidence>
<organism evidence="2 3">
    <name type="scientific">Aspergillus tanneri</name>
    <dbReference type="NCBI Taxonomy" id="1220188"/>
    <lineage>
        <taxon>Eukaryota</taxon>
        <taxon>Fungi</taxon>
        <taxon>Dikarya</taxon>
        <taxon>Ascomycota</taxon>
        <taxon>Pezizomycotina</taxon>
        <taxon>Eurotiomycetes</taxon>
        <taxon>Eurotiomycetidae</taxon>
        <taxon>Eurotiales</taxon>
        <taxon>Aspergillaceae</taxon>
        <taxon>Aspergillus</taxon>
        <taxon>Aspergillus subgen. Circumdati</taxon>
    </lineage>
</organism>
<protein>
    <submittedName>
        <fullName evidence="2">Uncharacterized protein</fullName>
    </submittedName>
</protein>
<dbReference type="AlphaFoldDB" id="A0A5M9MQH4"/>